<dbReference type="Proteomes" id="UP000184330">
    <property type="component" value="Unassembled WGS sequence"/>
</dbReference>
<dbReference type="GO" id="GO:0016020">
    <property type="term" value="C:membrane"/>
    <property type="evidence" value="ECO:0007669"/>
    <property type="project" value="InterPro"/>
</dbReference>
<feature type="transmembrane region" description="Helical" evidence="2">
    <location>
        <begin position="178"/>
        <end position="200"/>
    </location>
</feature>
<sequence length="293" mass="32466">MSLLTKIVVLAIPLLFLLLTALAGYAYSQIRFLSLPISSALALFTVVLPLITGISTQGVRGLIVRSSKNEQYQLTIPLIAVIGFQLIYETVVATLALTYILPPSSLNCGLRTKWMALYKAKDADAIRTIQDAFNCCGFNSVKDMAFPFRNQAASECAQTFHRTESCVGPWRKAEQMNAGWLLFVAVIVFSVKVLSILSLLTNTSWTHPPWGRRYRREVDGDAEEPEEDNGALTRRLIEENANDEGYHDEENEPAVGTLEAPSGDRDQGPRVEPSQLIEGHGNEWHDEGHTSNT</sequence>
<gene>
    <name evidence="3" type="ORF">PAC_14038</name>
</gene>
<evidence type="ECO:0008006" key="5">
    <source>
        <dbReference type="Google" id="ProtNLM"/>
    </source>
</evidence>
<keyword evidence="2" id="KW-0472">Membrane</keyword>
<accession>A0A1L7XGI4</accession>
<feature type="region of interest" description="Disordered" evidence="1">
    <location>
        <begin position="210"/>
        <end position="293"/>
    </location>
</feature>
<feature type="compositionally biased region" description="Acidic residues" evidence="1">
    <location>
        <begin position="220"/>
        <end position="229"/>
    </location>
</feature>
<name>A0A1L7XGI4_9HELO</name>
<evidence type="ECO:0000256" key="2">
    <source>
        <dbReference type="SAM" id="Phobius"/>
    </source>
</evidence>
<keyword evidence="4" id="KW-1185">Reference proteome</keyword>
<dbReference type="OrthoDB" id="71600at2759"/>
<feature type="transmembrane region" description="Helical" evidence="2">
    <location>
        <begin position="33"/>
        <end position="54"/>
    </location>
</feature>
<feature type="compositionally biased region" description="Basic and acidic residues" evidence="1">
    <location>
        <begin position="280"/>
        <end position="293"/>
    </location>
</feature>
<organism evidence="3 4">
    <name type="scientific">Phialocephala subalpina</name>
    <dbReference type="NCBI Taxonomy" id="576137"/>
    <lineage>
        <taxon>Eukaryota</taxon>
        <taxon>Fungi</taxon>
        <taxon>Dikarya</taxon>
        <taxon>Ascomycota</taxon>
        <taxon>Pezizomycotina</taxon>
        <taxon>Leotiomycetes</taxon>
        <taxon>Helotiales</taxon>
        <taxon>Mollisiaceae</taxon>
        <taxon>Phialocephala</taxon>
        <taxon>Phialocephala fortinii species complex</taxon>
    </lineage>
</organism>
<dbReference type="EMBL" id="FJOG01000025">
    <property type="protein sequence ID" value="CZR64141.1"/>
    <property type="molecule type" value="Genomic_DNA"/>
</dbReference>
<protein>
    <recommendedName>
        <fullName evidence="5">Tetraspanin Tsp3</fullName>
    </recommendedName>
</protein>
<feature type="transmembrane region" description="Helical" evidence="2">
    <location>
        <begin position="74"/>
        <end position="101"/>
    </location>
</feature>
<dbReference type="STRING" id="576137.A0A1L7XGI4"/>
<evidence type="ECO:0000313" key="4">
    <source>
        <dbReference type="Proteomes" id="UP000184330"/>
    </source>
</evidence>
<evidence type="ECO:0000256" key="1">
    <source>
        <dbReference type="SAM" id="MobiDB-lite"/>
    </source>
</evidence>
<feature type="compositionally biased region" description="Acidic residues" evidence="1">
    <location>
        <begin position="240"/>
        <end position="252"/>
    </location>
</feature>
<evidence type="ECO:0000313" key="3">
    <source>
        <dbReference type="EMBL" id="CZR64141.1"/>
    </source>
</evidence>
<keyword evidence="2" id="KW-0812">Transmembrane</keyword>
<dbReference type="InterPro" id="IPR008952">
    <property type="entry name" value="Tetraspanin_EC2_sf"/>
</dbReference>
<reference evidence="3 4" key="1">
    <citation type="submission" date="2016-03" db="EMBL/GenBank/DDBJ databases">
        <authorList>
            <person name="Ploux O."/>
        </authorList>
    </citation>
    <scope>NUCLEOTIDE SEQUENCE [LARGE SCALE GENOMIC DNA]</scope>
    <source>
        <strain evidence="3 4">UAMH 11012</strain>
    </source>
</reference>
<keyword evidence="2" id="KW-1133">Transmembrane helix</keyword>
<dbReference type="AlphaFoldDB" id="A0A1L7XGI4"/>
<proteinExistence type="predicted"/>
<dbReference type="SUPFAM" id="SSF48652">
    <property type="entry name" value="Tetraspanin"/>
    <property type="match status" value="1"/>
</dbReference>